<reference evidence="2 3" key="1">
    <citation type="submission" date="2019-02" db="EMBL/GenBank/DDBJ databases">
        <title>Prokaryotic population dynamics and viral predation in marine succession experiment using metagenomics: the confinement effect.</title>
        <authorList>
            <person name="Haro-Moreno J.M."/>
            <person name="Rodriguez-Valera F."/>
            <person name="Lopez-Perez M."/>
        </authorList>
    </citation>
    <scope>NUCLEOTIDE SEQUENCE [LARGE SCALE GENOMIC DNA]</scope>
    <source>
        <strain evidence="2">MED-G162</strain>
    </source>
</reference>
<name>A0A520N1U9_9GAMM</name>
<evidence type="ECO:0000259" key="1">
    <source>
        <dbReference type="Pfam" id="PF11412"/>
    </source>
</evidence>
<proteinExistence type="predicted"/>
<dbReference type="Gene3D" id="2.60.40.1250">
    <property type="entry name" value="Thiol:disulfide interchange protein DsbD, N-terminal domain"/>
    <property type="match status" value="1"/>
</dbReference>
<dbReference type="AlphaFoldDB" id="A0A520N1U9"/>
<dbReference type="PANTHER" id="PTHR32234:SF0">
    <property type="entry name" value="THIOL:DISULFIDE INTERCHANGE PROTEIN DSBD"/>
    <property type="match status" value="1"/>
</dbReference>
<dbReference type="Pfam" id="PF11412">
    <property type="entry name" value="DsbD_N"/>
    <property type="match status" value="1"/>
</dbReference>
<dbReference type="EMBL" id="SHBH01000003">
    <property type="protein sequence ID" value="RZO27405.1"/>
    <property type="molecule type" value="Genomic_DNA"/>
</dbReference>
<dbReference type="InterPro" id="IPR036929">
    <property type="entry name" value="DsbDN_sf"/>
</dbReference>
<dbReference type="PANTHER" id="PTHR32234">
    <property type="entry name" value="THIOL:DISULFIDE INTERCHANGE PROTEIN DSBD"/>
    <property type="match status" value="1"/>
</dbReference>
<protein>
    <submittedName>
        <fullName evidence="2">Thiol:disulfide interchange protein</fullName>
    </submittedName>
</protein>
<dbReference type="Proteomes" id="UP000319384">
    <property type="component" value="Unassembled WGS sequence"/>
</dbReference>
<accession>A0A520N1U9</accession>
<evidence type="ECO:0000313" key="2">
    <source>
        <dbReference type="EMBL" id="RZO27405.1"/>
    </source>
</evidence>
<dbReference type="SUPFAM" id="SSF74863">
    <property type="entry name" value="Thiol:disulfide interchange protein DsbD, N-terminal domain (DsbD-alpha)"/>
    <property type="match status" value="1"/>
</dbReference>
<dbReference type="GO" id="GO:0015035">
    <property type="term" value="F:protein-disulfide reductase activity"/>
    <property type="evidence" value="ECO:0007669"/>
    <property type="project" value="TreeGrafter"/>
</dbReference>
<gene>
    <name evidence="2" type="ORF">EVA95_00715</name>
</gene>
<sequence length="139" mass="16381">MKNTLFILSILSFYSFGNDQDLIFTNPSKDNQIKPADEVFVFSFVKDEKKLNLNWEIKENYYLYLDSVKVKKNENYIDFKIITANIIEYSDEFFGKTKIIRNSLEISFDDEQNSSDLRVMYQGCADKGFCYPVEVKDLK</sequence>
<dbReference type="InterPro" id="IPR028250">
    <property type="entry name" value="DsbDN"/>
</dbReference>
<feature type="domain" description="Thiol:disulfide interchange protein DsbD N-terminal" evidence="1">
    <location>
        <begin position="31"/>
        <end position="136"/>
    </location>
</feature>
<comment type="caution">
    <text evidence="2">The sequence shown here is derived from an EMBL/GenBank/DDBJ whole genome shotgun (WGS) entry which is preliminary data.</text>
</comment>
<dbReference type="GO" id="GO:0045454">
    <property type="term" value="P:cell redox homeostasis"/>
    <property type="evidence" value="ECO:0007669"/>
    <property type="project" value="TreeGrafter"/>
</dbReference>
<organism evidence="2 3">
    <name type="scientific">SAR86 cluster bacterium</name>
    <dbReference type="NCBI Taxonomy" id="2030880"/>
    <lineage>
        <taxon>Bacteria</taxon>
        <taxon>Pseudomonadati</taxon>
        <taxon>Pseudomonadota</taxon>
        <taxon>Gammaproteobacteria</taxon>
        <taxon>SAR86 cluster</taxon>
    </lineage>
</organism>
<evidence type="ECO:0000313" key="3">
    <source>
        <dbReference type="Proteomes" id="UP000319384"/>
    </source>
</evidence>